<comment type="catalytic activity">
    <reaction evidence="1 12">
        <text>1-(2-carboxyphenylamino)-1-deoxy-D-ribulose 5-phosphate + H(+) = (1S,2R)-1-C-(indol-3-yl)glycerol 3-phosphate + CO2 + H2O</text>
        <dbReference type="Rhea" id="RHEA:23476"/>
        <dbReference type="ChEBI" id="CHEBI:15377"/>
        <dbReference type="ChEBI" id="CHEBI:15378"/>
        <dbReference type="ChEBI" id="CHEBI:16526"/>
        <dbReference type="ChEBI" id="CHEBI:58613"/>
        <dbReference type="ChEBI" id="CHEBI:58866"/>
        <dbReference type="EC" id="4.1.1.48"/>
    </reaction>
</comment>
<feature type="binding site" evidence="13">
    <location>
        <begin position="339"/>
        <end position="341"/>
    </location>
    <ligand>
        <name>substrate</name>
    </ligand>
</feature>
<comment type="subunit">
    <text evidence="13">Homohexamer; trimer of dimers.</text>
</comment>
<dbReference type="InterPro" id="IPR001468">
    <property type="entry name" value="Indole-3-GlycerolPSynthase_CS"/>
</dbReference>
<dbReference type="Pfam" id="PF01967">
    <property type="entry name" value="MoaC"/>
    <property type="match status" value="1"/>
</dbReference>
<evidence type="ECO:0000256" key="10">
    <source>
        <dbReference type="ARBA" id="ARBA00023239"/>
    </source>
</evidence>
<evidence type="ECO:0000256" key="13">
    <source>
        <dbReference type="HAMAP-Rule" id="MF_01224"/>
    </source>
</evidence>
<gene>
    <name evidence="12" type="primary">trpC</name>
    <name evidence="13" type="synonym">moaC</name>
    <name evidence="16" type="ORF">DLJ53_06880</name>
</gene>
<evidence type="ECO:0000259" key="15">
    <source>
        <dbReference type="Pfam" id="PF01967"/>
    </source>
</evidence>
<dbReference type="InterPro" id="IPR036522">
    <property type="entry name" value="MoaC_sf"/>
</dbReference>
<dbReference type="GO" id="GO:0000162">
    <property type="term" value="P:L-tryptophan biosynthetic process"/>
    <property type="evidence" value="ECO:0007669"/>
    <property type="project" value="UniProtKB-UniRule"/>
</dbReference>
<dbReference type="InterPro" id="IPR002820">
    <property type="entry name" value="Mopterin_CF_biosynth-C_dom"/>
</dbReference>
<dbReference type="Gene3D" id="3.30.70.640">
    <property type="entry name" value="Molybdopterin cofactor biosynthesis C (MoaC) domain"/>
    <property type="match status" value="1"/>
</dbReference>
<dbReference type="InterPro" id="IPR013785">
    <property type="entry name" value="Aldolase_TIM"/>
</dbReference>
<comment type="catalytic activity">
    <reaction evidence="2 13">
        <text>(8S)-3',8-cyclo-7,8-dihydroguanosine 5'-triphosphate = cyclic pyranopterin phosphate + diphosphate</text>
        <dbReference type="Rhea" id="RHEA:49580"/>
        <dbReference type="ChEBI" id="CHEBI:33019"/>
        <dbReference type="ChEBI" id="CHEBI:59648"/>
        <dbReference type="ChEBI" id="CHEBI:131766"/>
        <dbReference type="EC" id="4.6.1.17"/>
    </reaction>
</comment>
<dbReference type="HAMAP" id="MF_00134_B">
    <property type="entry name" value="IGPS_B"/>
    <property type="match status" value="1"/>
</dbReference>
<comment type="similarity">
    <text evidence="13">Belongs to the MoaC family.</text>
</comment>
<dbReference type="Gene3D" id="3.20.20.70">
    <property type="entry name" value="Aldolase class I"/>
    <property type="match status" value="1"/>
</dbReference>
<accession>A0A8B2P204</accession>
<evidence type="ECO:0000256" key="7">
    <source>
        <dbReference type="ARBA" id="ARBA00022822"/>
    </source>
</evidence>
<feature type="binding site" evidence="13">
    <location>
        <begin position="377"/>
        <end position="378"/>
    </location>
    <ligand>
        <name>substrate</name>
    </ligand>
</feature>
<name>A0A8B2P204_9HYPH</name>
<feature type="domain" description="Molybdopterin cofactor biosynthesis C (MoaC)" evidence="15">
    <location>
        <begin position="279"/>
        <end position="414"/>
    </location>
</feature>
<dbReference type="HAMAP" id="MF_01224_B">
    <property type="entry name" value="MoaC_B"/>
    <property type="match status" value="1"/>
</dbReference>
<evidence type="ECO:0000256" key="12">
    <source>
        <dbReference type="HAMAP-Rule" id="MF_00134"/>
    </source>
</evidence>
<dbReference type="InterPro" id="IPR047594">
    <property type="entry name" value="MoaC_bact/euk"/>
</dbReference>
<dbReference type="InterPro" id="IPR023045">
    <property type="entry name" value="MoaC"/>
</dbReference>
<comment type="function">
    <text evidence="11 13">Catalyzes the conversion of (8S)-3',8-cyclo-7,8-dihydroguanosine 5'-triphosphate to cyclic pyranopterin monophosphate (cPMP).</text>
</comment>
<protein>
    <recommendedName>
        <fullName evidence="12 13">Multifunctional fusion protein</fullName>
    </recommendedName>
    <domain>
        <recommendedName>
            <fullName evidence="12">Indole-3-glycerol phosphate synthase</fullName>
            <shortName evidence="12">IGPS</shortName>
            <ecNumber evidence="12">4.1.1.48</ecNumber>
        </recommendedName>
    </domain>
    <domain>
        <recommendedName>
            <fullName evidence="13">Cyclic pyranopterin monophosphate synthase</fullName>
            <ecNumber evidence="13">4.6.1.17</ecNumber>
        </recommendedName>
        <alternativeName>
            <fullName evidence="13">Molybdenum cofactor biosynthesis protein C</fullName>
        </alternativeName>
    </domain>
</protein>
<evidence type="ECO:0000256" key="4">
    <source>
        <dbReference type="ARBA" id="ARBA00005046"/>
    </source>
</evidence>
<evidence type="ECO:0000256" key="8">
    <source>
        <dbReference type="ARBA" id="ARBA00023141"/>
    </source>
</evidence>
<comment type="pathway">
    <text evidence="3 12">Amino-acid biosynthesis; L-tryptophan biosynthesis; L-tryptophan from chorismate: step 4/5.</text>
</comment>
<dbReference type="NCBIfam" id="NF001370">
    <property type="entry name" value="PRK00278.1-2"/>
    <property type="match status" value="1"/>
</dbReference>
<dbReference type="UniPathway" id="UPA00035">
    <property type="reaction ID" value="UER00043"/>
</dbReference>
<evidence type="ECO:0000256" key="2">
    <source>
        <dbReference type="ARBA" id="ARBA00001637"/>
    </source>
</evidence>
<dbReference type="SUPFAM" id="SSF51366">
    <property type="entry name" value="Ribulose-phoshate binding barrel"/>
    <property type="match status" value="1"/>
</dbReference>
<dbReference type="EMBL" id="QHHQ01000001">
    <property type="protein sequence ID" value="RAI04166.1"/>
    <property type="molecule type" value="Genomic_DNA"/>
</dbReference>
<sequence length="422" mass="44311">MDAAPDILARIEAYKREEIAAARLVEDSASWRARAEAAAPPRDFVGALRAAAAAGRPGLIAEIKKASPSKGLIRPDFDPPALARAYADGGATCLSVLTDAPSFQGAPEFLSAAREACCLPVLRKDFMYVPEQVFEARVWGADCILVIMTGVDDAVARDLVDAAHALGMGALLEVHDERDMERALALPSPLMGVNNRDLRTFKTDLAVTERLAAMVPPDRLLIAESGIATHADVTRLQAVGASAFLIGESLMRHADVTAATRALLGNPLTHIDATGAARMVDVSAKAETTRTAVAEGTVTMAPDTLAAIQAGNVKKGDVVGVARIAGIMAAKKTSELIPLCHPLPLSSVSVDLEPDPSLPGYRVTARAKTTGRTGVEMEALTAVSAACLTLYDMAKAMDRGMVIGGVRLLEKSGGRSGEWRTS</sequence>
<dbReference type="NCBIfam" id="NF001377">
    <property type="entry name" value="PRK00278.2-4"/>
    <property type="match status" value="1"/>
</dbReference>
<dbReference type="GO" id="GO:0004640">
    <property type="term" value="F:phosphoribosylanthranilate isomerase activity"/>
    <property type="evidence" value="ECO:0007669"/>
    <property type="project" value="TreeGrafter"/>
</dbReference>
<dbReference type="UniPathway" id="UPA00344"/>
<reference evidence="16 17" key="1">
    <citation type="submission" date="2018-05" db="EMBL/GenBank/DDBJ databases">
        <title>Acuticoccus sediminis sp. nov., isolated from deep-sea sediment of Indian Ocean.</title>
        <authorList>
            <person name="Liu X."/>
            <person name="Lai Q."/>
            <person name="Du Y."/>
            <person name="Sun F."/>
            <person name="Zhang X."/>
            <person name="Wang S."/>
            <person name="Shao Z."/>
        </authorList>
    </citation>
    <scope>NUCLEOTIDE SEQUENCE [LARGE SCALE GENOMIC DNA]</scope>
    <source>
        <strain evidence="16 17">PTG4-2</strain>
    </source>
</reference>
<dbReference type="GO" id="GO:0061799">
    <property type="term" value="F:cyclic pyranopterin monophosphate synthase activity"/>
    <property type="evidence" value="ECO:0007669"/>
    <property type="project" value="UniProtKB-UniRule"/>
</dbReference>
<dbReference type="GO" id="GO:0004425">
    <property type="term" value="F:indole-3-glycerol-phosphate synthase activity"/>
    <property type="evidence" value="ECO:0007669"/>
    <property type="project" value="UniProtKB-UniRule"/>
</dbReference>
<dbReference type="CDD" id="cd01420">
    <property type="entry name" value="MoaC_PE"/>
    <property type="match status" value="1"/>
</dbReference>
<evidence type="ECO:0000259" key="14">
    <source>
        <dbReference type="Pfam" id="PF00218"/>
    </source>
</evidence>
<dbReference type="CDD" id="cd00331">
    <property type="entry name" value="IGPS"/>
    <property type="match status" value="1"/>
</dbReference>
<feature type="domain" description="Indole-3-glycerol phosphate synthase" evidence="14">
    <location>
        <begin position="8"/>
        <end position="263"/>
    </location>
</feature>
<proteinExistence type="inferred from homology"/>
<keyword evidence="10 12" id="KW-0456">Lyase</keyword>
<keyword evidence="17" id="KW-1185">Reference proteome</keyword>
<evidence type="ECO:0000256" key="9">
    <source>
        <dbReference type="ARBA" id="ARBA00023150"/>
    </source>
</evidence>
<evidence type="ECO:0000256" key="1">
    <source>
        <dbReference type="ARBA" id="ARBA00001633"/>
    </source>
</evidence>
<comment type="pathway">
    <text evidence="4 13">Cofactor biosynthesis; molybdopterin biosynthesis.</text>
</comment>
<keyword evidence="5 12" id="KW-0028">Amino-acid biosynthesis</keyword>
<dbReference type="Pfam" id="PF00218">
    <property type="entry name" value="IGPS"/>
    <property type="match status" value="1"/>
</dbReference>
<keyword evidence="6 12" id="KW-0210">Decarboxylase</keyword>
<dbReference type="InterPro" id="IPR045186">
    <property type="entry name" value="Indole-3-glycerol_P_synth"/>
</dbReference>
<dbReference type="RefSeq" id="WP_111343414.1">
    <property type="nucleotide sequence ID" value="NZ_QHHQ01000001.1"/>
</dbReference>
<evidence type="ECO:0000313" key="16">
    <source>
        <dbReference type="EMBL" id="RAI04166.1"/>
    </source>
</evidence>
<dbReference type="AlphaFoldDB" id="A0A8B2P204"/>
<dbReference type="OrthoDB" id="9804217at2"/>
<comment type="caution">
    <text evidence="16">The sequence shown here is derived from an EMBL/GenBank/DDBJ whole genome shotgun (WGS) entry which is preliminary data.</text>
</comment>
<dbReference type="NCBIfam" id="NF006870">
    <property type="entry name" value="PRK09364.1"/>
    <property type="match status" value="1"/>
</dbReference>
<dbReference type="NCBIfam" id="TIGR00581">
    <property type="entry name" value="moaC"/>
    <property type="match status" value="1"/>
</dbReference>
<dbReference type="SUPFAM" id="SSF55040">
    <property type="entry name" value="Molybdenum cofactor biosynthesis protein C, MoaC"/>
    <property type="match status" value="1"/>
</dbReference>
<dbReference type="PROSITE" id="PS00614">
    <property type="entry name" value="IGPS"/>
    <property type="match status" value="1"/>
</dbReference>
<dbReference type="InterPro" id="IPR011060">
    <property type="entry name" value="RibuloseP-bd_barrel"/>
</dbReference>
<dbReference type="NCBIfam" id="NF001373">
    <property type="entry name" value="PRK00278.1-6"/>
    <property type="match status" value="1"/>
</dbReference>
<organism evidence="16 17">
    <name type="scientific">Acuticoccus sediminis</name>
    <dbReference type="NCBI Taxonomy" id="2184697"/>
    <lineage>
        <taxon>Bacteria</taxon>
        <taxon>Pseudomonadati</taxon>
        <taxon>Pseudomonadota</taxon>
        <taxon>Alphaproteobacteria</taxon>
        <taxon>Hyphomicrobiales</taxon>
        <taxon>Amorphaceae</taxon>
        <taxon>Acuticoccus</taxon>
    </lineage>
</organism>
<evidence type="ECO:0000313" key="17">
    <source>
        <dbReference type="Proteomes" id="UP000249590"/>
    </source>
</evidence>
<dbReference type="FunFam" id="3.20.20.70:FF:000024">
    <property type="entry name" value="Indole-3-glycerol phosphate synthase"/>
    <property type="match status" value="1"/>
</dbReference>
<keyword evidence="8 12" id="KW-0057">Aromatic amino acid biosynthesis</keyword>
<dbReference type="PANTHER" id="PTHR22854:SF2">
    <property type="entry name" value="INDOLE-3-GLYCEROL-PHOSPHATE SYNTHASE"/>
    <property type="match status" value="1"/>
</dbReference>
<dbReference type="EC" id="4.6.1.17" evidence="13"/>
<evidence type="ECO:0000256" key="5">
    <source>
        <dbReference type="ARBA" id="ARBA00022605"/>
    </source>
</evidence>
<dbReference type="GO" id="GO:0006777">
    <property type="term" value="P:Mo-molybdopterin cofactor biosynthetic process"/>
    <property type="evidence" value="ECO:0007669"/>
    <property type="project" value="UniProtKB-UniRule"/>
</dbReference>
<feature type="active site" evidence="13">
    <location>
        <position position="392"/>
    </location>
</feature>
<keyword evidence="9 13" id="KW-0501">Molybdenum cofactor biosynthesis</keyword>
<evidence type="ECO:0000256" key="3">
    <source>
        <dbReference type="ARBA" id="ARBA00004696"/>
    </source>
</evidence>
<dbReference type="PANTHER" id="PTHR22854">
    <property type="entry name" value="TRYPTOPHAN BIOSYNTHESIS PROTEIN"/>
    <property type="match status" value="1"/>
</dbReference>
<evidence type="ECO:0000256" key="6">
    <source>
        <dbReference type="ARBA" id="ARBA00022793"/>
    </source>
</evidence>
<dbReference type="Proteomes" id="UP000249590">
    <property type="component" value="Unassembled WGS sequence"/>
</dbReference>
<dbReference type="InterPro" id="IPR013798">
    <property type="entry name" value="Indole-3-glycerol_P_synth_dom"/>
</dbReference>
<comment type="similarity">
    <text evidence="12">Belongs to the TrpC family.</text>
</comment>
<evidence type="ECO:0000256" key="11">
    <source>
        <dbReference type="ARBA" id="ARBA00055087"/>
    </source>
</evidence>
<keyword evidence="7 12" id="KW-0822">Tryptophan biosynthesis</keyword>
<dbReference type="EC" id="4.1.1.48" evidence="12"/>